<reference evidence="1 2" key="1">
    <citation type="submission" date="2012-12" db="EMBL/GenBank/DDBJ databases">
        <title>Genome Assembly of Photobacterium sp. AK15.</title>
        <authorList>
            <person name="Khatri I."/>
            <person name="Vaidya B."/>
            <person name="Srinivas T.N.R."/>
            <person name="Subramanian S."/>
            <person name="Pinnaka A."/>
        </authorList>
    </citation>
    <scope>NUCLEOTIDE SEQUENCE [LARGE SCALE GENOMIC DNA]</scope>
    <source>
        <strain evidence="1 2">AK15</strain>
    </source>
</reference>
<dbReference type="PATRIC" id="fig|1056511.3.peg.1195"/>
<dbReference type="Proteomes" id="UP000011134">
    <property type="component" value="Unassembled WGS sequence"/>
</dbReference>
<accession>L8JEI7</accession>
<dbReference type="AlphaFoldDB" id="L8JEI7"/>
<gene>
    <name evidence="1" type="ORF">C942_04366</name>
</gene>
<evidence type="ECO:0000313" key="1">
    <source>
        <dbReference type="EMBL" id="ELR66668.1"/>
    </source>
</evidence>
<keyword evidence="2" id="KW-1185">Reference proteome</keyword>
<sequence length="61" mass="7154">MRFYKSAILILLSVFNASCVNTRYVEDDEWQSMSIEERVLNERRNECAARDDGTCIIFESD</sequence>
<dbReference type="EMBL" id="AMZO01000006">
    <property type="protein sequence ID" value="ELR66668.1"/>
    <property type="molecule type" value="Genomic_DNA"/>
</dbReference>
<dbReference type="RefSeq" id="WP_007463520.1">
    <property type="nucleotide sequence ID" value="NZ_AMZO01000006.1"/>
</dbReference>
<name>L8JEI7_9GAMM</name>
<comment type="caution">
    <text evidence="1">The sequence shown here is derived from an EMBL/GenBank/DDBJ whole genome shotgun (WGS) entry which is preliminary data.</text>
</comment>
<protein>
    <submittedName>
        <fullName evidence="1">Uncharacterized protein</fullName>
    </submittedName>
</protein>
<proteinExistence type="predicted"/>
<evidence type="ECO:0000313" key="2">
    <source>
        <dbReference type="Proteomes" id="UP000011134"/>
    </source>
</evidence>
<organism evidence="1 2">
    <name type="scientific">Photobacterium marinum</name>
    <dbReference type="NCBI Taxonomy" id="1056511"/>
    <lineage>
        <taxon>Bacteria</taxon>
        <taxon>Pseudomonadati</taxon>
        <taxon>Pseudomonadota</taxon>
        <taxon>Gammaproteobacteria</taxon>
        <taxon>Vibrionales</taxon>
        <taxon>Vibrionaceae</taxon>
        <taxon>Photobacterium</taxon>
    </lineage>
</organism>
<dbReference type="OrthoDB" id="5901357at2"/>